<dbReference type="EMBL" id="OX596113">
    <property type="protein sequence ID" value="CAN0415488.1"/>
    <property type="molecule type" value="Genomic_DNA"/>
</dbReference>
<reference evidence="1" key="1">
    <citation type="submission" date="2023-05" db="EMBL/GenBank/DDBJ databases">
        <authorList>
            <consortium name="ELIXIR-Norway"/>
        </authorList>
    </citation>
    <scope>NUCLEOTIDE SEQUENCE</scope>
</reference>
<reference evidence="1" key="2">
    <citation type="submission" date="2025-03" db="EMBL/GenBank/DDBJ databases">
        <authorList>
            <consortium name="ELIXIR-Norway"/>
            <consortium name="Elixir Norway"/>
        </authorList>
    </citation>
    <scope>NUCLEOTIDE SEQUENCE</scope>
</reference>
<accession>A0AC59ZGR0</accession>
<dbReference type="Proteomes" id="UP001162501">
    <property type="component" value="Chromosome 29"/>
</dbReference>
<gene>
    <name evidence="1" type="ORF">MRATA1EN22A_LOCUS18141</name>
</gene>
<organism evidence="1 2">
    <name type="scientific">Rangifer tarandus platyrhynchus</name>
    <name type="common">Svalbard reindeer</name>
    <dbReference type="NCBI Taxonomy" id="3082113"/>
    <lineage>
        <taxon>Eukaryota</taxon>
        <taxon>Metazoa</taxon>
        <taxon>Chordata</taxon>
        <taxon>Craniata</taxon>
        <taxon>Vertebrata</taxon>
        <taxon>Euteleostomi</taxon>
        <taxon>Mammalia</taxon>
        <taxon>Eutheria</taxon>
        <taxon>Laurasiatheria</taxon>
        <taxon>Artiodactyla</taxon>
        <taxon>Ruminantia</taxon>
        <taxon>Pecora</taxon>
        <taxon>Cervidae</taxon>
        <taxon>Odocoileinae</taxon>
        <taxon>Rangifer</taxon>
    </lineage>
</organism>
<evidence type="ECO:0000313" key="2">
    <source>
        <dbReference type="Proteomes" id="UP001162501"/>
    </source>
</evidence>
<name>A0AC59ZGR0_RANTA</name>
<sequence>MLVATPWVCQHTRLLLGLPLDLPLLRKQLALMALPPASYFLIFCSQVQYPDLECDDYNPFQNLMIISKGERN</sequence>
<feature type="non-terminal residue" evidence="1">
    <location>
        <position position="72"/>
    </location>
</feature>
<evidence type="ECO:0000313" key="1">
    <source>
        <dbReference type="EMBL" id="CAN0415488.1"/>
    </source>
</evidence>
<proteinExistence type="predicted"/>
<protein>
    <submittedName>
        <fullName evidence="1">Uncharacterized protein</fullName>
    </submittedName>
</protein>